<name>A0A8D8PS99_9HEMI</name>
<protein>
    <submittedName>
        <fullName evidence="1">Uncharacterized protein</fullName>
    </submittedName>
</protein>
<proteinExistence type="predicted"/>
<dbReference type="EMBL" id="HBUF01027364">
    <property type="protein sequence ID" value="CAG6613373.1"/>
    <property type="molecule type" value="Transcribed_RNA"/>
</dbReference>
<dbReference type="AlphaFoldDB" id="A0A8D8PS99"/>
<organism evidence="1">
    <name type="scientific">Cacopsylla melanoneura</name>
    <dbReference type="NCBI Taxonomy" id="428564"/>
    <lineage>
        <taxon>Eukaryota</taxon>
        <taxon>Metazoa</taxon>
        <taxon>Ecdysozoa</taxon>
        <taxon>Arthropoda</taxon>
        <taxon>Hexapoda</taxon>
        <taxon>Insecta</taxon>
        <taxon>Pterygota</taxon>
        <taxon>Neoptera</taxon>
        <taxon>Paraneoptera</taxon>
        <taxon>Hemiptera</taxon>
        <taxon>Sternorrhyncha</taxon>
        <taxon>Psylloidea</taxon>
        <taxon>Psyllidae</taxon>
        <taxon>Psyllinae</taxon>
        <taxon>Cacopsylla</taxon>
    </lineage>
</organism>
<dbReference type="EMBL" id="HBUF01027363">
    <property type="protein sequence ID" value="CAG6613372.1"/>
    <property type="molecule type" value="Transcribed_RNA"/>
</dbReference>
<reference evidence="1" key="1">
    <citation type="submission" date="2021-05" db="EMBL/GenBank/DDBJ databases">
        <authorList>
            <person name="Alioto T."/>
            <person name="Alioto T."/>
            <person name="Gomez Garrido J."/>
        </authorList>
    </citation>
    <scope>NUCLEOTIDE SEQUENCE</scope>
</reference>
<accession>A0A8D8PS99</accession>
<sequence length="123" mass="14212">MRKYIVESYNKITFKTSRCPQALLSLQGFSILPSPMPYHYTTSTHERCRENSTLFTTKNGITVLPDHCNDDNRSFLTLNIRPQLDFGHIIELHLAKKLRFKTVPLLTRPSNMAFFFVQGSSCK</sequence>
<evidence type="ECO:0000313" key="1">
    <source>
        <dbReference type="EMBL" id="CAG6613372.1"/>
    </source>
</evidence>